<feature type="region of interest" description="Disordered" evidence="1">
    <location>
        <begin position="551"/>
        <end position="668"/>
    </location>
</feature>
<dbReference type="OrthoDB" id="4850906at2759"/>
<dbReference type="EMBL" id="PUHP01000443">
    <property type="protein sequence ID" value="TQN69992.1"/>
    <property type="molecule type" value="Genomic_DNA"/>
</dbReference>
<keyword evidence="3" id="KW-1185">Reference proteome</keyword>
<evidence type="ECO:0000313" key="2">
    <source>
        <dbReference type="EMBL" id="TQN69992.1"/>
    </source>
</evidence>
<evidence type="ECO:0000256" key="1">
    <source>
        <dbReference type="SAM" id="MobiDB-lite"/>
    </source>
</evidence>
<proteinExistence type="predicted"/>
<feature type="compositionally biased region" description="Polar residues" evidence="1">
    <location>
        <begin position="51"/>
        <end position="62"/>
    </location>
</feature>
<gene>
    <name evidence="2" type="ORF">CSHISOI_05500</name>
</gene>
<name>A0A5Q4BSG9_9PEZI</name>
<feature type="compositionally biased region" description="Low complexity" evidence="1">
    <location>
        <begin position="461"/>
        <end position="476"/>
    </location>
</feature>
<feature type="compositionally biased region" description="Basic and acidic residues" evidence="1">
    <location>
        <begin position="361"/>
        <end position="383"/>
    </location>
</feature>
<protein>
    <submittedName>
        <fullName evidence="2">Uncharacterized protein</fullName>
    </submittedName>
</protein>
<feature type="compositionally biased region" description="Basic residues" evidence="1">
    <location>
        <begin position="656"/>
        <end position="668"/>
    </location>
</feature>
<accession>A0A5Q4BSG9</accession>
<dbReference type="AlphaFoldDB" id="A0A5Q4BSG9"/>
<feature type="region of interest" description="Disordered" evidence="1">
    <location>
        <begin position="39"/>
        <end position="539"/>
    </location>
</feature>
<feature type="compositionally biased region" description="Polar residues" evidence="1">
    <location>
        <begin position="195"/>
        <end position="214"/>
    </location>
</feature>
<comment type="caution">
    <text evidence="2">The sequence shown here is derived from an EMBL/GenBank/DDBJ whole genome shotgun (WGS) entry which is preliminary data.</text>
</comment>
<feature type="compositionally biased region" description="Pro residues" evidence="1">
    <location>
        <begin position="556"/>
        <end position="573"/>
    </location>
</feature>
<organism evidence="2 3">
    <name type="scientific">Colletotrichum shisoi</name>
    <dbReference type="NCBI Taxonomy" id="2078593"/>
    <lineage>
        <taxon>Eukaryota</taxon>
        <taxon>Fungi</taxon>
        <taxon>Dikarya</taxon>
        <taxon>Ascomycota</taxon>
        <taxon>Pezizomycotina</taxon>
        <taxon>Sordariomycetes</taxon>
        <taxon>Hypocreomycetidae</taxon>
        <taxon>Glomerellales</taxon>
        <taxon>Glomerellaceae</taxon>
        <taxon>Colletotrichum</taxon>
        <taxon>Colletotrichum destructivum species complex</taxon>
    </lineage>
</organism>
<reference evidence="2 3" key="1">
    <citation type="journal article" date="2019" name="Sci. Rep.">
        <title>Colletotrichum shisoi sp. nov., an anthracnose pathogen of Perilla frutescens in Japan: molecular phylogenetic, morphological and genomic evidence.</title>
        <authorList>
            <person name="Gan P."/>
            <person name="Tsushima A."/>
            <person name="Hiroyama R."/>
            <person name="Narusaka M."/>
            <person name="Takano Y."/>
            <person name="Narusaka Y."/>
            <person name="Kawaradani M."/>
            <person name="Damm U."/>
            <person name="Shirasu K."/>
        </authorList>
    </citation>
    <scope>NUCLEOTIDE SEQUENCE [LARGE SCALE GENOMIC DNA]</scope>
    <source>
        <strain evidence="2 3">PG-2018a</strain>
    </source>
</reference>
<feature type="region of interest" description="Disordered" evidence="1">
    <location>
        <begin position="1"/>
        <end position="27"/>
    </location>
</feature>
<feature type="compositionally biased region" description="Pro residues" evidence="1">
    <location>
        <begin position="100"/>
        <end position="122"/>
    </location>
</feature>
<feature type="compositionally biased region" description="Polar residues" evidence="1">
    <location>
        <begin position="165"/>
        <end position="176"/>
    </location>
</feature>
<feature type="compositionally biased region" description="Polar residues" evidence="1">
    <location>
        <begin position="1"/>
        <end position="24"/>
    </location>
</feature>
<feature type="compositionally biased region" description="Polar residues" evidence="1">
    <location>
        <begin position="527"/>
        <end position="539"/>
    </location>
</feature>
<dbReference type="Proteomes" id="UP000326340">
    <property type="component" value="Unassembled WGS sequence"/>
</dbReference>
<sequence length="668" mass="71315">MAAQPPNTAARQESAPQPSGQGPTPTACVEVRELLERQDDDTTRITITQTLPRTLSTRTATVTLHGGIPTEPPPRSSEGVSNHQLGAIIGDEDFVDDKYPPPSPDFGPPRPPPTYSRPPPGPIRSRTSPASENPKSPTSSNPGYISHPPTAPVSTKYPPRVVPTAGSQRPSTNYSPSRAPPSIVDRSGAYPAQPQPNFTLPSRSKPPSTFQSGPLKSGVTAMPRGEPLRTGTAPKPKPSVYVPIPPPPHPPKIVTADPGRISGSSSKIKHAPGFPGPGLPGMISSFGHTPLVKTSFQQPPTPVLPAPFSGLPGEKKTVKFPDVLEESIPEVPNESDLPSPEHKKGSQKSIPIPPLPGQKKHSNDEGKSTSPELRDDDHPKLPEEPAESTPKSEVADAANGQTSSPVKSPSGMKSPATGSRSRVPSPEIINVGQEPPLEGLAEPVSISGDAEKVNTHPSTPASPRSGSQSPRSGPHPITQSPTVIDVNPEPPIHQDSGSVSHAVKHSKPRAPNTLKSFLEGKPRSRRSSFTVASHAQTGKTYSVQAPVHYASYSHFQPPPAPPTTPFRRAPPLPSDGYYYGREDIPHNPPPPPSTHAAEVIMNEHAELPQPTPVRAAGREGRQRNKKKNKGKTTFTITTRALIYFSGREGEKDNRKRSPSRRRHYEKDG</sequence>
<feature type="compositionally biased region" description="Polar residues" evidence="1">
    <location>
        <begin position="125"/>
        <end position="143"/>
    </location>
</feature>
<evidence type="ECO:0000313" key="3">
    <source>
        <dbReference type="Proteomes" id="UP000326340"/>
    </source>
</evidence>